<dbReference type="EMBL" id="CP146612">
    <property type="protein sequence ID" value="WWX26055.1"/>
    <property type="molecule type" value="Genomic_DNA"/>
</dbReference>
<dbReference type="Proteomes" id="UP001375370">
    <property type="component" value="Chromosome"/>
</dbReference>
<evidence type="ECO:0000313" key="2">
    <source>
        <dbReference type="Proteomes" id="UP001375370"/>
    </source>
</evidence>
<gene>
    <name evidence="1" type="ORF">V8247_03565</name>
</gene>
<sequence>MQSSLIGKIEKAHRYAQEPDRISFTDLSVKFRGENDIHDTELRNGKWHCNCDFFVTWGRCSHTMAIEKILGSMLVEEARVTEF</sequence>
<reference evidence="1 2" key="1">
    <citation type="submission" date="2024-03" db="EMBL/GenBank/DDBJ databases">
        <title>A Dehalogenimonas Isolated from Estuarine Sediments Dihaloeliminates Chlorinated Alkanes.</title>
        <authorList>
            <person name="Yang Y."/>
            <person name="Wang H."/>
        </authorList>
    </citation>
    <scope>NUCLEOTIDE SEQUENCE [LARGE SCALE GENOMIC DNA]</scope>
    <source>
        <strain evidence="1 2">W</strain>
    </source>
</reference>
<name>A0ABZ2JCD9_9CHLR</name>
<keyword evidence="2" id="KW-1185">Reference proteome</keyword>
<evidence type="ECO:0000313" key="1">
    <source>
        <dbReference type="EMBL" id="WWX26055.1"/>
    </source>
</evidence>
<dbReference type="RefSeq" id="WP_338738837.1">
    <property type="nucleotide sequence ID" value="NZ_CP146612.1"/>
</dbReference>
<organism evidence="1 2">
    <name type="scientific">Candidatus Dehalogenimonas loeffleri</name>
    <dbReference type="NCBI Taxonomy" id="3127115"/>
    <lineage>
        <taxon>Bacteria</taxon>
        <taxon>Bacillati</taxon>
        <taxon>Chloroflexota</taxon>
        <taxon>Dehalococcoidia</taxon>
        <taxon>Dehalococcoidales</taxon>
        <taxon>Dehalococcoidaceae</taxon>
        <taxon>Dehalogenimonas</taxon>
    </lineage>
</organism>
<proteinExistence type="predicted"/>
<protein>
    <recommendedName>
        <fullName evidence="3">SWIM-type domain-containing protein</fullName>
    </recommendedName>
</protein>
<accession>A0ABZ2JCD9</accession>
<evidence type="ECO:0008006" key="3">
    <source>
        <dbReference type="Google" id="ProtNLM"/>
    </source>
</evidence>